<organism evidence="1 2">
    <name type="scientific">Paenibacillus kyungheensis</name>
    <dbReference type="NCBI Taxonomy" id="1452732"/>
    <lineage>
        <taxon>Bacteria</taxon>
        <taxon>Bacillati</taxon>
        <taxon>Bacillota</taxon>
        <taxon>Bacilli</taxon>
        <taxon>Bacillales</taxon>
        <taxon>Paenibacillaceae</taxon>
        <taxon>Paenibacillus</taxon>
    </lineage>
</organism>
<name>A0AAX3M208_9BACL</name>
<proteinExistence type="predicted"/>
<protein>
    <submittedName>
        <fullName evidence="1">Uncharacterized protein</fullName>
    </submittedName>
</protein>
<dbReference type="Proteomes" id="UP001220509">
    <property type="component" value="Chromosome"/>
</dbReference>
<accession>A0AAX3M208</accession>
<reference evidence="1 2" key="1">
    <citation type="submission" date="2023-02" db="EMBL/GenBank/DDBJ databases">
        <title>Genome sequence of Paenibacillus kyungheensis KACC 18744.</title>
        <authorList>
            <person name="Kim S."/>
            <person name="Heo J."/>
            <person name="Kwon S.-W."/>
        </authorList>
    </citation>
    <scope>NUCLEOTIDE SEQUENCE [LARGE SCALE GENOMIC DNA]</scope>
    <source>
        <strain evidence="1 2">KACC 18744</strain>
    </source>
</reference>
<evidence type="ECO:0000313" key="2">
    <source>
        <dbReference type="Proteomes" id="UP001220509"/>
    </source>
</evidence>
<gene>
    <name evidence="1" type="ORF">PQ456_22495</name>
</gene>
<dbReference type="EMBL" id="CP117416">
    <property type="protein sequence ID" value="WCT55882.1"/>
    <property type="molecule type" value="Genomic_DNA"/>
</dbReference>
<dbReference type="RefSeq" id="WP_273614229.1">
    <property type="nucleotide sequence ID" value="NZ_CP117416.1"/>
</dbReference>
<evidence type="ECO:0000313" key="1">
    <source>
        <dbReference type="EMBL" id="WCT55882.1"/>
    </source>
</evidence>
<dbReference type="AlphaFoldDB" id="A0AAX3M208"/>
<keyword evidence="2" id="KW-1185">Reference proteome</keyword>
<sequence>MNQLEQVIEIYGLTPQIEHLQTIRTLLQKECANTGREDHEYMRLLCMQLFSLGQIEDTRLIWQAKRLSMDSFVMIDVQLLCGAGLEQTKLYLLDIDEEEATAELAYLEKCESAGDFEDFSKEEWIEQAKLYYL</sequence>
<dbReference type="KEGG" id="pka:PQ456_22495"/>